<dbReference type="EMBL" id="JBHRYQ010000001">
    <property type="protein sequence ID" value="MFC3810401.1"/>
    <property type="molecule type" value="Genomic_DNA"/>
</dbReference>
<keyword evidence="10 14" id="KW-0560">Oxidoreductase</keyword>
<feature type="transmembrane region" description="Helical" evidence="14">
    <location>
        <begin position="157"/>
        <end position="175"/>
    </location>
</feature>
<comment type="subunit">
    <text evidence="14">Homodimer.</text>
</comment>
<dbReference type="PANTHER" id="PTHR40255">
    <property type="entry name" value="UPF0093 MEMBRANE PROTEIN SLR1790"/>
    <property type="match status" value="1"/>
</dbReference>
<comment type="subcellular location">
    <subcellularLocation>
        <location evidence="1 14">Cell membrane</location>
        <topology evidence="1 14">Multi-pass membrane protein</topology>
    </subcellularLocation>
</comment>
<evidence type="ECO:0000256" key="7">
    <source>
        <dbReference type="ARBA" id="ARBA00022692"/>
    </source>
</evidence>
<evidence type="ECO:0000256" key="12">
    <source>
        <dbReference type="ARBA" id="ARBA00023136"/>
    </source>
</evidence>
<evidence type="ECO:0000313" key="17">
    <source>
        <dbReference type="Proteomes" id="UP001595616"/>
    </source>
</evidence>
<comment type="similarity">
    <text evidence="3 14 15">Belongs to the HemJ family.</text>
</comment>
<keyword evidence="8 14" id="KW-0479">Metal-binding</keyword>
<protein>
    <recommendedName>
        <fullName evidence="4 14">Protoporphyrinogen IX oxidase</fullName>
        <shortName evidence="14">PPO</shortName>
        <ecNumber evidence="14 15">1.3.99.-</ecNumber>
    </recommendedName>
</protein>
<feature type="binding site" description="axial binding residue" evidence="14">
    <location>
        <position position="17"/>
    </location>
    <ligand>
        <name>heme</name>
        <dbReference type="ChEBI" id="CHEBI:30413"/>
    </ligand>
    <ligandPart>
        <name>Fe</name>
        <dbReference type="ChEBI" id="CHEBI:18248"/>
    </ligandPart>
</feature>
<keyword evidence="17" id="KW-1185">Reference proteome</keyword>
<evidence type="ECO:0000256" key="1">
    <source>
        <dbReference type="ARBA" id="ARBA00004651"/>
    </source>
</evidence>
<dbReference type="Proteomes" id="UP001595616">
    <property type="component" value="Unassembled WGS sequence"/>
</dbReference>
<comment type="pathway">
    <text evidence="2 14 15">Porphyrin-containing compound metabolism; protoporphyrin-IX biosynthesis; protoporphyrin-IX from protoporphyrinogen-IX: step 1/1.</text>
</comment>
<evidence type="ECO:0000256" key="9">
    <source>
        <dbReference type="ARBA" id="ARBA00022989"/>
    </source>
</evidence>
<keyword evidence="6 14" id="KW-0349">Heme</keyword>
<evidence type="ECO:0000256" key="10">
    <source>
        <dbReference type="ARBA" id="ARBA00023002"/>
    </source>
</evidence>
<evidence type="ECO:0000256" key="14">
    <source>
        <dbReference type="HAMAP-Rule" id="MF_02239"/>
    </source>
</evidence>
<evidence type="ECO:0000256" key="13">
    <source>
        <dbReference type="ARBA" id="ARBA00048390"/>
    </source>
</evidence>
<dbReference type="HAMAP" id="MF_02239">
    <property type="entry name" value="HemJ"/>
    <property type="match status" value="1"/>
</dbReference>
<dbReference type="InterPro" id="IPR005265">
    <property type="entry name" value="HemJ-like"/>
</dbReference>
<feature type="transmembrane region" description="Helical" evidence="14">
    <location>
        <begin position="95"/>
        <end position="112"/>
    </location>
</feature>
<evidence type="ECO:0000256" key="5">
    <source>
        <dbReference type="ARBA" id="ARBA00022475"/>
    </source>
</evidence>
<proteinExistence type="inferred from homology"/>
<keyword evidence="9 14" id="KW-1133">Transmembrane helix</keyword>
<comment type="function">
    <text evidence="14 15">Catalyzes the oxidation of protoporphyrinogen IX to protoporphyrin IX.</text>
</comment>
<evidence type="ECO:0000313" key="16">
    <source>
        <dbReference type="EMBL" id="MFC3810401.1"/>
    </source>
</evidence>
<feature type="transmembrane region" description="Helical" evidence="14">
    <location>
        <begin position="12"/>
        <end position="32"/>
    </location>
</feature>
<reference evidence="17" key="1">
    <citation type="journal article" date="2019" name="Int. J. Syst. Evol. Microbiol.">
        <title>The Global Catalogue of Microorganisms (GCM) 10K type strain sequencing project: providing services to taxonomists for standard genome sequencing and annotation.</title>
        <authorList>
            <consortium name="The Broad Institute Genomics Platform"/>
            <consortium name="The Broad Institute Genome Sequencing Center for Infectious Disease"/>
            <person name="Wu L."/>
            <person name="Ma J."/>
        </authorList>
    </citation>
    <scope>NUCLEOTIDE SEQUENCE [LARGE SCALE GENOMIC DNA]</scope>
    <source>
        <strain evidence="17">CECT 7956</strain>
    </source>
</reference>
<keyword evidence="7 14" id="KW-0812">Transmembrane</keyword>
<dbReference type="PANTHER" id="PTHR40255:SF1">
    <property type="entry name" value="PROTOPORPHYRINOGEN IX OXIDASE"/>
    <property type="match status" value="1"/>
</dbReference>
<dbReference type="PIRSF" id="PIRSF004638">
    <property type="entry name" value="UCP004638"/>
    <property type="match status" value="1"/>
</dbReference>
<organism evidence="16 17">
    <name type="scientific">Lacihabitans lacunae</name>
    <dbReference type="NCBI Taxonomy" id="1028214"/>
    <lineage>
        <taxon>Bacteria</taxon>
        <taxon>Pseudomonadati</taxon>
        <taxon>Bacteroidota</taxon>
        <taxon>Cytophagia</taxon>
        <taxon>Cytophagales</taxon>
        <taxon>Leadbetterellaceae</taxon>
        <taxon>Lacihabitans</taxon>
    </lineage>
</organism>
<dbReference type="EC" id="1.3.99.-" evidence="14 15"/>
<feature type="transmembrane region" description="Helical" evidence="14">
    <location>
        <begin position="133"/>
        <end position="151"/>
    </location>
</feature>
<comment type="caution">
    <text evidence="16">The sequence shown here is derived from an EMBL/GenBank/DDBJ whole genome shotgun (WGS) entry which is preliminary data.</text>
</comment>
<evidence type="ECO:0000256" key="2">
    <source>
        <dbReference type="ARBA" id="ARBA00005073"/>
    </source>
</evidence>
<dbReference type="Pfam" id="PF03653">
    <property type="entry name" value="UPF0093"/>
    <property type="match status" value="1"/>
</dbReference>
<evidence type="ECO:0000256" key="3">
    <source>
        <dbReference type="ARBA" id="ARBA00006501"/>
    </source>
</evidence>
<accession>A0ABV7YU34</accession>
<evidence type="ECO:0000256" key="6">
    <source>
        <dbReference type="ARBA" id="ARBA00022617"/>
    </source>
</evidence>
<comment type="cofactor">
    <cofactor evidence="14 15">
        <name>heme b</name>
        <dbReference type="ChEBI" id="CHEBI:60344"/>
    </cofactor>
    <text evidence="14 15">Binds 1 heme b (iron(II)-protoporphyrin IX) group per subunit.</text>
</comment>
<comment type="catalytic activity">
    <reaction evidence="13 14 15">
        <text>protoporphyrinogen IX + 3 A = protoporphyrin IX + 3 AH2</text>
        <dbReference type="Rhea" id="RHEA:62000"/>
        <dbReference type="ChEBI" id="CHEBI:13193"/>
        <dbReference type="ChEBI" id="CHEBI:17499"/>
        <dbReference type="ChEBI" id="CHEBI:57306"/>
        <dbReference type="ChEBI" id="CHEBI:57307"/>
    </reaction>
</comment>
<evidence type="ECO:0000256" key="11">
    <source>
        <dbReference type="ARBA" id="ARBA00023004"/>
    </source>
</evidence>
<evidence type="ECO:0000256" key="4">
    <source>
        <dbReference type="ARBA" id="ARBA00017504"/>
    </source>
</evidence>
<evidence type="ECO:0000256" key="8">
    <source>
        <dbReference type="ARBA" id="ARBA00022723"/>
    </source>
</evidence>
<name>A0ABV7YU34_9BACT</name>
<dbReference type="RefSeq" id="WP_379836509.1">
    <property type="nucleotide sequence ID" value="NZ_JBHRYQ010000001.1"/>
</dbReference>
<gene>
    <name evidence="16" type="primary">hemJ</name>
    <name evidence="16" type="ORF">ACFOOI_07050</name>
</gene>
<keyword evidence="11 14" id="KW-0408">Iron</keyword>
<feature type="binding site" description="axial binding residue" evidence="14">
    <location>
        <position position="98"/>
    </location>
    <ligand>
        <name>heme</name>
        <dbReference type="ChEBI" id="CHEBI:30413"/>
    </ligand>
    <ligandPart>
        <name>Fe</name>
        <dbReference type="ChEBI" id="CHEBI:18248"/>
    </ligandPart>
</feature>
<sequence length="185" mass="21935">MLIIIMTSFYIYFKAFHIIGFVTWFAGLFYLVRMFVYHAEVDQKPEQLRADWRAQFTLMQWRVFKIIATPAMYFTWTFGLLMLFTNPAVLEQTWIKVKLVLLLVLVGYHFFCKKVIVNQEKGISKLNSFQFRLLNELPTLFLVAIVLLAVVRDFISFLYLFGGILAFGFSLYLFAKQYKKKRENS</sequence>
<dbReference type="NCBIfam" id="TIGR00701">
    <property type="entry name" value="protoporphyrinogen oxidase HemJ"/>
    <property type="match status" value="1"/>
</dbReference>
<evidence type="ECO:0000256" key="15">
    <source>
        <dbReference type="PIRNR" id="PIRNR004638"/>
    </source>
</evidence>
<keyword evidence="5 14" id="KW-1003">Cell membrane</keyword>
<feature type="transmembrane region" description="Helical" evidence="14">
    <location>
        <begin position="63"/>
        <end position="83"/>
    </location>
</feature>
<keyword evidence="12 14" id="KW-0472">Membrane</keyword>